<keyword evidence="2" id="KW-1185">Reference proteome</keyword>
<reference evidence="1 2" key="1">
    <citation type="submission" date="2016-10" db="EMBL/GenBank/DDBJ databases">
        <authorList>
            <person name="Varghese N."/>
            <person name="Submissions S."/>
        </authorList>
    </citation>
    <scope>NUCLEOTIDE SEQUENCE [LARGE SCALE GENOMIC DNA]</scope>
    <source>
        <strain evidence="1 2">CGMCC 1.6497</strain>
    </source>
</reference>
<proteinExistence type="predicted"/>
<organism evidence="1 2">
    <name type="scientific">Filomicrobium insigne</name>
    <dbReference type="NCBI Taxonomy" id="418854"/>
    <lineage>
        <taxon>Bacteria</taxon>
        <taxon>Pseudomonadati</taxon>
        <taxon>Pseudomonadota</taxon>
        <taxon>Alphaproteobacteria</taxon>
        <taxon>Hyphomicrobiales</taxon>
        <taxon>Hyphomicrobiaceae</taxon>
        <taxon>Filomicrobium</taxon>
    </lineage>
</organism>
<accession>A0A1H0SC96</accession>
<gene>
    <name evidence="1" type="ORF">SAMN04488061_2833</name>
</gene>
<dbReference type="EMBL" id="FNJC01000004">
    <property type="protein sequence ID" value="SDP39383.1"/>
    <property type="molecule type" value="Genomic_DNA"/>
</dbReference>
<protein>
    <submittedName>
        <fullName evidence="1">Uncharacterized protein</fullName>
    </submittedName>
</protein>
<sequence>MSTAPTKPARLIQIKQTHFGPIVWISPLGAGGDICDMVIVGVQKSCFIPVAVKLPHQLYVDSLTRMLDEHEANEILILPALSKNYVRLDRDFLSSEPHPRTDQDAREIAAFRGPHDDLIRELVRALEHAQGHIPYPVKLIEAALSKAKGVV</sequence>
<comment type="caution">
    <text evidence="1">The sequence shown here is derived from an EMBL/GenBank/DDBJ whole genome shotgun (WGS) entry which is preliminary data.</text>
</comment>
<name>A0A1H0SC96_9HYPH</name>
<evidence type="ECO:0000313" key="2">
    <source>
        <dbReference type="Proteomes" id="UP000198795"/>
    </source>
</evidence>
<evidence type="ECO:0000313" key="1">
    <source>
        <dbReference type="EMBL" id="SDP39383.1"/>
    </source>
</evidence>
<dbReference type="Proteomes" id="UP000198795">
    <property type="component" value="Unassembled WGS sequence"/>
</dbReference>
<dbReference type="RefSeq" id="WP_139165353.1">
    <property type="nucleotide sequence ID" value="NZ_FNJC01000004.1"/>
</dbReference>